<protein>
    <submittedName>
        <fullName evidence="1">Uncharacterized protein</fullName>
    </submittedName>
</protein>
<dbReference type="AlphaFoldDB" id="A0A8K0KG68"/>
<accession>A0A8K0KG68</accession>
<gene>
    <name evidence="1" type="ORF">J437_LFUL012566</name>
</gene>
<dbReference type="OrthoDB" id="8193444at2759"/>
<evidence type="ECO:0000313" key="2">
    <source>
        <dbReference type="Proteomes" id="UP000792457"/>
    </source>
</evidence>
<keyword evidence="2" id="KW-1185">Reference proteome</keyword>
<dbReference type="PANTHER" id="PTHR38681">
    <property type="entry name" value="RETROVIRUS-RELATED POL POLYPROTEIN FROM TRANSPOSON 412-LIKE PROTEIN-RELATED"/>
    <property type="match status" value="1"/>
</dbReference>
<dbReference type="Gene3D" id="3.30.420.10">
    <property type="entry name" value="Ribonuclease H-like superfamily/Ribonuclease H"/>
    <property type="match status" value="1"/>
</dbReference>
<organism evidence="1 2">
    <name type="scientific">Ladona fulva</name>
    <name type="common">Scarce chaser dragonfly</name>
    <name type="synonym">Libellula fulva</name>
    <dbReference type="NCBI Taxonomy" id="123851"/>
    <lineage>
        <taxon>Eukaryota</taxon>
        <taxon>Metazoa</taxon>
        <taxon>Ecdysozoa</taxon>
        <taxon>Arthropoda</taxon>
        <taxon>Hexapoda</taxon>
        <taxon>Insecta</taxon>
        <taxon>Pterygota</taxon>
        <taxon>Palaeoptera</taxon>
        <taxon>Odonata</taxon>
        <taxon>Epiprocta</taxon>
        <taxon>Anisoptera</taxon>
        <taxon>Libelluloidea</taxon>
        <taxon>Libellulidae</taxon>
        <taxon>Ladona</taxon>
    </lineage>
</organism>
<dbReference type="GO" id="GO:0003676">
    <property type="term" value="F:nucleic acid binding"/>
    <property type="evidence" value="ECO:0007669"/>
    <property type="project" value="InterPro"/>
</dbReference>
<dbReference type="InterPro" id="IPR036397">
    <property type="entry name" value="RNaseH_sf"/>
</dbReference>
<evidence type="ECO:0000313" key="1">
    <source>
        <dbReference type="EMBL" id="KAG8234422.1"/>
    </source>
</evidence>
<name>A0A8K0KG68_LADFU</name>
<reference evidence="1" key="2">
    <citation type="submission" date="2017-10" db="EMBL/GenBank/DDBJ databases">
        <title>Ladona fulva Genome sequencing and assembly.</title>
        <authorList>
            <person name="Murali S."/>
            <person name="Richards S."/>
            <person name="Bandaranaike D."/>
            <person name="Bellair M."/>
            <person name="Blankenburg K."/>
            <person name="Chao H."/>
            <person name="Dinh H."/>
            <person name="Doddapaneni H."/>
            <person name="Dugan-Rocha S."/>
            <person name="Elkadiri S."/>
            <person name="Gnanaolivu R."/>
            <person name="Hernandez B."/>
            <person name="Skinner E."/>
            <person name="Javaid M."/>
            <person name="Lee S."/>
            <person name="Li M."/>
            <person name="Ming W."/>
            <person name="Munidasa M."/>
            <person name="Muniz J."/>
            <person name="Nguyen L."/>
            <person name="Hughes D."/>
            <person name="Osuji N."/>
            <person name="Pu L.-L."/>
            <person name="Puazo M."/>
            <person name="Qu C."/>
            <person name="Quiroz J."/>
            <person name="Raj R."/>
            <person name="Weissenberger G."/>
            <person name="Xin Y."/>
            <person name="Zou X."/>
            <person name="Han Y."/>
            <person name="Worley K."/>
            <person name="Muzny D."/>
            <person name="Gibbs R."/>
        </authorList>
    </citation>
    <scope>NUCLEOTIDE SEQUENCE</scope>
    <source>
        <strain evidence="1">Sampled in the wild</strain>
    </source>
</reference>
<sequence>MVERLHHQLKAAIRCHGGCQWVEALPAILLGLRFSWMEDIQATPAEVVYGQTIRLPGEFLVPSESTLQLASPT</sequence>
<dbReference type="Proteomes" id="UP000792457">
    <property type="component" value="Unassembled WGS sequence"/>
</dbReference>
<proteinExistence type="predicted"/>
<reference evidence="1" key="1">
    <citation type="submission" date="2013-04" db="EMBL/GenBank/DDBJ databases">
        <authorList>
            <person name="Qu J."/>
            <person name="Murali S.C."/>
            <person name="Bandaranaike D."/>
            <person name="Bellair M."/>
            <person name="Blankenburg K."/>
            <person name="Chao H."/>
            <person name="Dinh H."/>
            <person name="Doddapaneni H."/>
            <person name="Downs B."/>
            <person name="Dugan-Rocha S."/>
            <person name="Elkadiri S."/>
            <person name="Gnanaolivu R.D."/>
            <person name="Hernandez B."/>
            <person name="Javaid M."/>
            <person name="Jayaseelan J.C."/>
            <person name="Lee S."/>
            <person name="Li M."/>
            <person name="Ming W."/>
            <person name="Munidasa M."/>
            <person name="Muniz J."/>
            <person name="Nguyen L."/>
            <person name="Ongeri F."/>
            <person name="Osuji N."/>
            <person name="Pu L.-L."/>
            <person name="Puazo M."/>
            <person name="Qu C."/>
            <person name="Quiroz J."/>
            <person name="Raj R."/>
            <person name="Weissenberger G."/>
            <person name="Xin Y."/>
            <person name="Zou X."/>
            <person name="Han Y."/>
            <person name="Richards S."/>
            <person name="Worley K."/>
            <person name="Muzny D."/>
            <person name="Gibbs R."/>
        </authorList>
    </citation>
    <scope>NUCLEOTIDE SEQUENCE</scope>
    <source>
        <strain evidence="1">Sampled in the wild</strain>
    </source>
</reference>
<dbReference type="EMBL" id="KZ308811">
    <property type="protein sequence ID" value="KAG8234422.1"/>
    <property type="molecule type" value="Genomic_DNA"/>
</dbReference>
<comment type="caution">
    <text evidence="1">The sequence shown here is derived from an EMBL/GenBank/DDBJ whole genome shotgun (WGS) entry which is preliminary data.</text>
</comment>
<dbReference type="PANTHER" id="PTHR38681:SF1">
    <property type="entry name" value="RETROVIRUS-RELATED POL POLYPROTEIN FROM TRANSPOSON 412-LIKE PROTEIN"/>
    <property type="match status" value="1"/>
</dbReference>